<reference evidence="1" key="1">
    <citation type="journal article" date="2021" name="Proc. Natl. Acad. Sci. U.S.A.">
        <title>A Catalog of Tens of Thousands of Viruses from Human Metagenomes Reveals Hidden Associations with Chronic Diseases.</title>
        <authorList>
            <person name="Tisza M.J."/>
            <person name="Buck C.B."/>
        </authorList>
    </citation>
    <scope>NUCLEOTIDE SEQUENCE</scope>
    <source>
        <strain evidence="1">CtfJc17</strain>
    </source>
</reference>
<proteinExistence type="predicted"/>
<protein>
    <submittedName>
        <fullName evidence="1">Uncharacterized protein</fullName>
    </submittedName>
</protein>
<dbReference type="EMBL" id="BK015898">
    <property type="protein sequence ID" value="DAD72397.1"/>
    <property type="molecule type" value="Genomic_DNA"/>
</dbReference>
<evidence type="ECO:0000313" key="1">
    <source>
        <dbReference type="EMBL" id="DAD72397.1"/>
    </source>
</evidence>
<sequence>MNKFRFKVSTMLEQVEEDYIKFVGDNYGVNRDEFLKDFRAKLNLESHRAFTVHAELIEYEPNRIIIQTSKYNTIAKEYNNHHLWVFTSRGDKKYDWDLNRFQALPQ</sequence>
<name>A0A8S5LQS2_9CAUD</name>
<organism evidence="1">
    <name type="scientific">Myoviridae sp. ctfJc17</name>
    <dbReference type="NCBI Taxonomy" id="2827612"/>
    <lineage>
        <taxon>Viruses</taxon>
        <taxon>Duplodnaviria</taxon>
        <taxon>Heunggongvirae</taxon>
        <taxon>Uroviricota</taxon>
        <taxon>Caudoviricetes</taxon>
    </lineage>
</organism>
<accession>A0A8S5LQS2</accession>